<protein>
    <submittedName>
        <fullName evidence="3">Uncharacterized protein</fullName>
    </submittedName>
</protein>
<dbReference type="AlphaFoldDB" id="W9CHC1"/>
<keyword evidence="4" id="KW-1185">Reference proteome</keyword>
<evidence type="ECO:0000256" key="2">
    <source>
        <dbReference type="SAM" id="Phobius"/>
    </source>
</evidence>
<comment type="caution">
    <text evidence="3">The sequence shown here is derived from an EMBL/GenBank/DDBJ whole genome shotgun (WGS) entry which is preliminary data.</text>
</comment>
<name>W9CHC1_SCLBF</name>
<keyword evidence="2" id="KW-0812">Transmembrane</keyword>
<accession>W9CHC1</accession>
<feature type="transmembrane region" description="Helical" evidence="2">
    <location>
        <begin position="226"/>
        <end position="247"/>
    </location>
</feature>
<feature type="compositionally biased region" description="Acidic residues" evidence="1">
    <location>
        <begin position="179"/>
        <end position="189"/>
    </location>
</feature>
<evidence type="ECO:0000313" key="4">
    <source>
        <dbReference type="Proteomes" id="UP000019487"/>
    </source>
</evidence>
<reference evidence="3 4" key="1">
    <citation type="journal article" date="2014" name="Genome Announc.">
        <title>Draft genome sequence of Sclerotinia borealis, a psychrophilic plant pathogenic fungus.</title>
        <authorList>
            <person name="Mardanov A.V."/>
            <person name="Beletsky A.V."/>
            <person name="Kadnikov V.V."/>
            <person name="Ignatov A.N."/>
            <person name="Ravin N.V."/>
        </authorList>
    </citation>
    <scope>NUCLEOTIDE SEQUENCE [LARGE SCALE GENOMIC DNA]</scope>
    <source>
        <strain evidence="4">F-4157</strain>
    </source>
</reference>
<feature type="region of interest" description="Disordered" evidence="1">
    <location>
        <begin position="1"/>
        <end position="210"/>
    </location>
</feature>
<keyword evidence="2" id="KW-1133">Transmembrane helix</keyword>
<sequence length="249" mass="27146">MTTNPFPHAITPSQSASQEQPQQPPSQPRSESPSPTPSQATSSIDISNPMQHFYSPLLSSPPLGSSPASVIYAPLPSHSQSQTQTQTQVQSEAQSCLHLQQTLAPPPFHSSHHPLQNPVSQNCIPQSQQATHLPPPPPQPQPRPHPLLSPFIPPPSYQNTSPHLPRFSMPISESSLSSDDSETEAEEDRGDGGGGGGRGRISGRRERMTWEEHEEELKIQRAKRMCAWFTGVMVVGLVGVGGVRWWVYG</sequence>
<dbReference type="HOGENOM" id="CLU_1001130_0_0_1"/>
<feature type="compositionally biased region" description="Polar residues" evidence="1">
    <location>
        <begin position="113"/>
        <end position="131"/>
    </location>
</feature>
<keyword evidence="2" id="KW-0472">Membrane</keyword>
<feature type="compositionally biased region" description="Low complexity" evidence="1">
    <location>
        <begin position="55"/>
        <end position="69"/>
    </location>
</feature>
<feature type="compositionally biased region" description="Low complexity" evidence="1">
    <location>
        <begin position="12"/>
        <end position="21"/>
    </location>
</feature>
<dbReference type="EMBL" id="AYSA01000190">
    <property type="protein sequence ID" value="ESZ95318.1"/>
    <property type="molecule type" value="Genomic_DNA"/>
</dbReference>
<dbReference type="Proteomes" id="UP000019487">
    <property type="component" value="Unassembled WGS sequence"/>
</dbReference>
<feature type="compositionally biased region" description="Pro residues" evidence="1">
    <location>
        <begin position="133"/>
        <end position="156"/>
    </location>
</feature>
<gene>
    <name evidence="3" type="ORF">SBOR_4293</name>
</gene>
<organism evidence="3 4">
    <name type="scientific">Sclerotinia borealis (strain F-4128)</name>
    <dbReference type="NCBI Taxonomy" id="1432307"/>
    <lineage>
        <taxon>Eukaryota</taxon>
        <taxon>Fungi</taxon>
        <taxon>Dikarya</taxon>
        <taxon>Ascomycota</taxon>
        <taxon>Pezizomycotina</taxon>
        <taxon>Leotiomycetes</taxon>
        <taxon>Helotiales</taxon>
        <taxon>Sclerotiniaceae</taxon>
        <taxon>Sclerotinia</taxon>
    </lineage>
</organism>
<proteinExistence type="predicted"/>
<feature type="compositionally biased region" description="Low complexity" evidence="1">
    <location>
        <begin position="77"/>
        <end position="95"/>
    </location>
</feature>
<evidence type="ECO:0000256" key="1">
    <source>
        <dbReference type="SAM" id="MobiDB-lite"/>
    </source>
</evidence>
<feature type="compositionally biased region" description="Low complexity" evidence="1">
    <location>
        <begin position="28"/>
        <end position="43"/>
    </location>
</feature>
<evidence type="ECO:0000313" key="3">
    <source>
        <dbReference type="EMBL" id="ESZ95318.1"/>
    </source>
</evidence>